<accession>A0ABP6MR45</accession>
<dbReference type="Proteomes" id="UP001501637">
    <property type="component" value="Unassembled WGS sequence"/>
</dbReference>
<organism evidence="1 2">
    <name type="scientific">Streptomyces rectiviolaceus</name>
    <dbReference type="NCBI Taxonomy" id="332591"/>
    <lineage>
        <taxon>Bacteria</taxon>
        <taxon>Bacillati</taxon>
        <taxon>Actinomycetota</taxon>
        <taxon>Actinomycetes</taxon>
        <taxon>Kitasatosporales</taxon>
        <taxon>Streptomycetaceae</taxon>
        <taxon>Streptomyces</taxon>
    </lineage>
</organism>
<evidence type="ECO:0008006" key="3">
    <source>
        <dbReference type="Google" id="ProtNLM"/>
    </source>
</evidence>
<evidence type="ECO:0000313" key="2">
    <source>
        <dbReference type="Proteomes" id="UP001501637"/>
    </source>
</evidence>
<proteinExistence type="predicted"/>
<dbReference type="RefSeq" id="WP_344523208.1">
    <property type="nucleotide sequence ID" value="NZ_BAAAUG010000082.1"/>
</dbReference>
<gene>
    <name evidence="1" type="ORF">GCM10010449_45360</name>
</gene>
<protein>
    <recommendedName>
        <fullName evidence="3">SseB protein N-terminal domain-containing protein</fullName>
    </recommendedName>
</protein>
<dbReference type="EMBL" id="BAAAUG010000082">
    <property type="protein sequence ID" value="GAA3118229.1"/>
    <property type="molecule type" value="Genomic_DNA"/>
</dbReference>
<keyword evidence="2" id="KW-1185">Reference proteome</keyword>
<comment type="caution">
    <text evidence="1">The sequence shown here is derived from an EMBL/GenBank/DDBJ whole genome shotgun (WGS) entry which is preliminary data.</text>
</comment>
<reference evidence="2" key="1">
    <citation type="journal article" date="2019" name="Int. J. Syst. Evol. Microbiol.">
        <title>The Global Catalogue of Microorganisms (GCM) 10K type strain sequencing project: providing services to taxonomists for standard genome sequencing and annotation.</title>
        <authorList>
            <consortium name="The Broad Institute Genomics Platform"/>
            <consortium name="The Broad Institute Genome Sequencing Center for Infectious Disease"/>
            <person name="Wu L."/>
            <person name="Ma J."/>
        </authorList>
    </citation>
    <scope>NUCLEOTIDE SEQUENCE [LARGE SCALE GENOMIC DNA]</scope>
    <source>
        <strain evidence="2">JCM 9092</strain>
    </source>
</reference>
<evidence type="ECO:0000313" key="1">
    <source>
        <dbReference type="EMBL" id="GAA3118229.1"/>
    </source>
</evidence>
<name>A0ABP6MR45_9ACTN</name>
<sequence length="161" mass="17153">MIDNGEGTRPGHGRRSRLADLADMTVPVAAGPDTRDDSLRIRREFAALLGEFRRTAVLLPLGEDACPLTADLNGVRWVYAFSDEAALARFAVTRGDGAREWDYQCLLGARLLDGVVPAVGVPCGVALDIGSKGDEVLLPPVLGIVPDAVAVDAHEHGEDRQ</sequence>